<dbReference type="Proteomes" id="UP001163835">
    <property type="component" value="Unassembled WGS sequence"/>
</dbReference>
<name>A0ACC1TND3_9AGAR</name>
<evidence type="ECO:0000313" key="2">
    <source>
        <dbReference type="Proteomes" id="UP001163835"/>
    </source>
</evidence>
<organism evidence="1 2">
    <name type="scientific">Lentinula aff. lateritia</name>
    <dbReference type="NCBI Taxonomy" id="2804960"/>
    <lineage>
        <taxon>Eukaryota</taxon>
        <taxon>Fungi</taxon>
        <taxon>Dikarya</taxon>
        <taxon>Basidiomycota</taxon>
        <taxon>Agaricomycotina</taxon>
        <taxon>Agaricomycetes</taxon>
        <taxon>Agaricomycetidae</taxon>
        <taxon>Agaricales</taxon>
        <taxon>Marasmiineae</taxon>
        <taxon>Omphalotaceae</taxon>
        <taxon>Lentinula</taxon>
    </lineage>
</organism>
<evidence type="ECO:0000313" key="1">
    <source>
        <dbReference type="EMBL" id="KAJ3806237.1"/>
    </source>
</evidence>
<proteinExistence type="predicted"/>
<reference evidence="1" key="1">
    <citation type="submission" date="2022-09" db="EMBL/GenBank/DDBJ databases">
        <title>A Global Phylogenomic Analysis of the Shiitake Genus Lentinula.</title>
        <authorList>
            <consortium name="DOE Joint Genome Institute"/>
            <person name="Sierra-Patev S."/>
            <person name="Min B."/>
            <person name="Naranjo-Ortiz M."/>
            <person name="Looney B."/>
            <person name="Konkel Z."/>
            <person name="Slot J.C."/>
            <person name="Sakamoto Y."/>
            <person name="Steenwyk J.L."/>
            <person name="Rokas A."/>
            <person name="Carro J."/>
            <person name="Camarero S."/>
            <person name="Ferreira P."/>
            <person name="Molpeceres G."/>
            <person name="Ruiz-Duenas F.J."/>
            <person name="Serrano A."/>
            <person name="Henrissat B."/>
            <person name="Drula E."/>
            <person name="Hughes K.W."/>
            <person name="Mata J.L."/>
            <person name="Ishikawa N.K."/>
            <person name="Vargas-Isla R."/>
            <person name="Ushijima S."/>
            <person name="Smith C.A."/>
            <person name="Ahrendt S."/>
            <person name="Andreopoulos W."/>
            <person name="He G."/>
            <person name="Labutti K."/>
            <person name="Lipzen A."/>
            <person name="Ng V."/>
            <person name="Riley R."/>
            <person name="Sandor L."/>
            <person name="Barry K."/>
            <person name="Martinez A.T."/>
            <person name="Xiao Y."/>
            <person name="Gibbons J.G."/>
            <person name="Terashima K."/>
            <person name="Grigoriev I.V."/>
            <person name="Hibbett D.S."/>
        </authorList>
    </citation>
    <scope>NUCLEOTIDE SEQUENCE</scope>
    <source>
        <strain evidence="1">TMI1499</strain>
    </source>
</reference>
<gene>
    <name evidence="1" type="ORF">F5876DRAFT_80911</name>
</gene>
<sequence>MACVSVDETLVLIAVAQWLFEESYLAPNLDQFMSSCSFAENPSLYDMDYVAFAVALCFKRPRVVSDVLSFSTATPPSWASQRAHLVALRREGENATADTIEYSPEKASQLVFYTSSSSAVLDWLKDSHGVPFCMRTREATVTLYFILELEDSARICLALQGISNNEDEDNIEIAAIQIVVDGMTPLGLLEEGDAFEEETLTGALRAVPRRSSKIGSLGLLRTLVSFRDKVQIQGVRFDALNEYPVAALNIPALRDAVKDISQKDVFSSIVTSIVGDLKRKAPPETFVSRTKLRLSDPTTEASSSTSVAPSPSRTKAISGRKLRSADQPQTSNPKSQEIRTRKPSVPKKFSRKVPTVLLEPATSRYNLRPRKPR</sequence>
<keyword evidence="2" id="KW-1185">Reference proteome</keyword>
<dbReference type="EMBL" id="MU795454">
    <property type="protein sequence ID" value="KAJ3806237.1"/>
    <property type="molecule type" value="Genomic_DNA"/>
</dbReference>
<comment type="caution">
    <text evidence="1">The sequence shown here is derived from an EMBL/GenBank/DDBJ whole genome shotgun (WGS) entry which is preliminary data.</text>
</comment>
<protein>
    <submittedName>
        <fullName evidence="1">Uncharacterized protein</fullName>
    </submittedName>
</protein>
<accession>A0ACC1TND3</accession>